<dbReference type="EMBL" id="CM056810">
    <property type="protein sequence ID" value="KAJ8646173.1"/>
    <property type="molecule type" value="Genomic_DNA"/>
</dbReference>
<name>A0ACC2ML03_PERAE</name>
<dbReference type="Proteomes" id="UP001234297">
    <property type="component" value="Chromosome 2"/>
</dbReference>
<keyword evidence="2" id="KW-1185">Reference proteome</keyword>
<accession>A0ACC2ML03</accession>
<evidence type="ECO:0000313" key="2">
    <source>
        <dbReference type="Proteomes" id="UP001234297"/>
    </source>
</evidence>
<sequence>MAGNDAEKPSKNPSDGWKERIYIPTIIAGIIGGGAGLVLKRRKSYGVGVSNLPATYATNLAIVTGCYCGAREFARETRGSTPDDLLNSVLGGIASGALLGRLQGGQIGAIRYSIIFALAGTALDFATLRLKPFLQSYGNISKWNLPEWSPIRVLDEEAVAAKRAREQQLYEQRILGKLNKEES</sequence>
<comment type="caution">
    <text evidence="1">The sequence shown here is derived from an EMBL/GenBank/DDBJ whole genome shotgun (WGS) entry which is preliminary data.</text>
</comment>
<gene>
    <name evidence="1" type="ORF">MRB53_007921</name>
</gene>
<reference evidence="1 2" key="1">
    <citation type="journal article" date="2022" name="Hortic Res">
        <title>A haplotype resolved chromosomal level avocado genome allows analysis of novel avocado genes.</title>
        <authorList>
            <person name="Nath O."/>
            <person name="Fletcher S.J."/>
            <person name="Hayward A."/>
            <person name="Shaw L.M."/>
            <person name="Masouleh A.K."/>
            <person name="Furtado A."/>
            <person name="Henry R.J."/>
            <person name="Mitter N."/>
        </authorList>
    </citation>
    <scope>NUCLEOTIDE SEQUENCE [LARGE SCALE GENOMIC DNA]</scope>
    <source>
        <strain evidence="2">cv. Hass</strain>
    </source>
</reference>
<organism evidence="1 2">
    <name type="scientific">Persea americana</name>
    <name type="common">Avocado</name>
    <dbReference type="NCBI Taxonomy" id="3435"/>
    <lineage>
        <taxon>Eukaryota</taxon>
        <taxon>Viridiplantae</taxon>
        <taxon>Streptophyta</taxon>
        <taxon>Embryophyta</taxon>
        <taxon>Tracheophyta</taxon>
        <taxon>Spermatophyta</taxon>
        <taxon>Magnoliopsida</taxon>
        <taxon>Magnoliidae</taxon>
        <taxon>Laurales</taxon>
        <taxon>Lauraceae</taxon>
        <taxon>Persea</taxon>
    </lineage>
</organism>
<evidence type="ECO:0000313" key="1">
    <source>
        <dbReference type="EMBL" id="KAJ8646173.1"/>
    </source>
</evidence>
<proteinExistence type="predicted"/>
<protein>
    <submittedName>
        <fullName evidence="1">Uncharacterized protein</fullName>
    </submittedName>
</protein>